<dbReference type="InterPro" id="IPR029061">
    <property type="entry name" value="THDP-binding"/>
</dbReference>
<dbReference type="PANTHER" id="PTHR11516:SF60">
    <property type="entry name" value="PYRUVATE DEHYDROGENASE E1 COMPONENT SUBUNIT ALPHA"/>
    <property type="match status" value="1"/>
</dbReference>
<organism evidence="6 7">
    <name type="scientific">Halogeometricum luteum</name>
    <dbReference type="NCBI Taxonomy" id="2950537"/>
    <lineage>
        <taxon>Archaea</taxon>
        <taxon>Methanobacteriati</taxon>
        <taxon>Methanobacteriota</taxon>
        <taxon>Stenosarchaea group</taxon>
        <taxon>Halobacteria</taxon>
        <taxon>Halobacteriales</taxon>
        <taxon>Haloferacaceae</taxon>
        <taxon>Halogeometricum</taxon>
    </lineage>
</organism>
<dbReference type="EMBL" id="JAMQOQ010000004">
    <property type="protein sequence ID" value="MDS0295611.1"/>
    <property type="molecule type" value="Genomic_DNA"/>
</dbReference>
<keyword evidence="3" id="KW-0786">Thiamine pyrophosphate</keyword>
<evidence type="ECO:0000313" key="7">
    <source>
        <dbReference type="Proteomes" id="UP001254813"/>
    </source>
</evidence>
<dbReference type="InterPro" id="IPR001017">
    <property type="entry name" value="DH_E1"/>
</dbReference>
<evidence type="ECO:0000256" key="4">
    <source>
        <dbReference type="SAM" id="MobiDB-lite"/>
    </source>
</evidence>
<accession>A0ABU2G538</accession>
<proteinExistence type="predicted"/>
<gene>
    <name evidence="6" type="ORF">NDI79_15665</name>
</gene>
<evidence type="ECO:0000313" key="6">
    <source>
        <dbReference type="EMBL" id="MDS0295611.1"/>
    </source>
</evidence>
<evidence type="ECO:0000256" key="1">
    <source>
        <dbReference type="ARBA" id="ARBA00001964"/>
    </source>
</evidence>
<dbReference type="CDD" id="cd02000">
    <property type="entry name" value="TPP_E1_PDC_ADC_BCADC"/>
    <property type="match status" value="1"/>
</dbReference>
<dbReference type="Proteomes" id="UP001254813">
    <property type="component" value="Unassembled WGS sequence"/>
</dbReference>
<feature type="domain" description="Dehydrogenase E1 component" evidence="5">
    <location>
        <begin position="40"/>
        <end position="318"/>
    </location>
</feature>
<reference evidence="6 7" key="1">
    <citation type="submission" date="2022-06" db="EMBL/GenBank/DDBJ databases">
        <title>Halogeometricum sp. a new haloarchaeum isolate from saline soil.</title>
        <authorList>
            <person name="Strakova D."/>
            <person name="Galisteo C."/>
            <person name="Sanchez-Porro C."/>
            <person name="Ventosa A."/>
        </authorList>
    </citation>
    <scope>NUCLEOTIDE SEQUENCE [LARGE SCALE GENOMIC DNA]</scope>
    <source>
        <strain evidence="7">S3BR25-2</strain>
    </source>
</reference>
<dbReference type="PANTHER" id="PTHR11516">
    <property type="entry name" value="PYRUVATE DEHYDROGENASE E1 COMPONENT, ALPHA SUBUNIT BACTERIAL AND ORGANELLAR"/>
    <property type="match status" value="1"/>
</dbReference>
<dbReference type="Pfam" id="PF00676">
    <property type="entry name" value="E1_dh"/>
    <property type="match status" value="1"/>
</dbReference>
<name>A0ABU2G538_9EURY</name>
<feature type="compositionally biased region" description="Basic and acidic residues" evidence="4">
    <location>
        <begin position="307"/>
        <end position="319"/>
    </location>
</feature>
<evidence type="ECO:0000259" key="5">
    <source>
        <dbReference type="Pfam" id="PF00676"/>
    </source>
</evidence>
<dbReference type="InterPro" id="IPR050642">
    <property type="entry name" value="PDH_E1_Alpha_Subunit"/>
</dbReference>
<dbReference type="Gene3D" id="3.40.50.970">
    <property type="match status" value="1"/>
</dbReference>
<evidence type="ECO:0000256" key="2">
    <source>
        <dbReference type="ARBA" id="ARBA00023002"/>
    </source>
</evidence>
<feature type="compositionally biased region" description="Low complexity" evidence="4">
    <location>
        <begin position="324"/>
        <end position="341"/>
    </location>
</feature>
<protein>
    <submittedName>
        <fullName evidence="6">Thiamine pyrophosphate-dependent dehydrogenase E1 component subunit alpha</fullName>
    </submittedName>
</protein>
<evidence type="ECO:0000256" key="3">
    <source>
        <dbReference type="ARBA" id="ARBA00023052"/>
    </source>
</evidence>
<comment type="caution">
    <text evidence="6">The sequence shown here is derived from an EMBL/GenBank/DDBJ whole genome shotgun (WGS) entry which is preliminary data.</text>
</comment>
<dbReference type="SUPFAM" id="SSF52518">
    <property type="entry name" value="Thiamin diphosphate-binding fold (THDP-binding)"/>
    <property type="match status" value="1"/>
</dbReference>
<keyword evidence="7" id="KW-1185">Reference proteome</keyword>
<feature type="region of interest" description="Disordered" evidence="4">
    <location>
        <begin position="307"/>
        <end position="365"/>
    </location>
</feature>
<keyword evidence="2" id="KW-0560">Oxidoreductase</keyword>
<comment type="cofactor">
    <cofactor evidence="1">
        <name>thiamine diphosphate</name>
        <dbReference type="ChEBI" id="CHEBI:58937"/>
    </cofactor>
</comment>
<sequence>MPSTVELRTMYEGMVTARRYEERLQEEYLEGKQPAFDISAGPIPGELHLAAGHEASGAGVCIHLRDGDTVTAPHRPHHVAIAKGVDLKRMTAEIFGRETGLCKGKGGHMHLFDPDVNFACSGIIAQGCPPAVGAAMAAKKRNTDEVAVAFLGEGAIDQGGFLESLNLASVHDLPVVFVVEDNDWAISMPKERVTDVTDGSQRANGFGLPGVRVDFDDALAVYDAAEEAVGRARDGNGPTLIEVQVHRRMGHFMGDAEGYRPENDVERASRLDSIPRLAEDLRKRGVDDDGLEEIRTRAHERVEEAIEWAKEQPEPKPEAALEDAFAGPPEGAAEPPAAAETDGGERSDGPRITPGERSGSDGGEE</sequence>